<reference evidence="3" key="1">
    <citation type="journal article" date="2023" name="bioRxiv">
        <title>Improved chromosome-level genome assembly for marigold (Tagetes erecta).</title>
        <authorList>
            <person name="Jiang F."/>
            <person name="Yuan L."/>
            <person name="Wang S."/>
            <person name="Wang H."/>
            <person name="Xu D."/>
            <person name="Wang A."/>
            <person name="Fan W."/>
        </authorList>
    </citation>
    <scope>NUCLEOTIDE SEQUENCE</scope>
    <source>
        <strain evidence="3">WSJ</strain>
        <tissue evidence="3">Leaf</tissue>
    </source>
</reference>
<evidence type="ECO:0000259" key="2">
    <source>
        <dbReference type="Pfam" id="PF25821"/>
    </source>
</evidence>
<dbReference type="PANTHER" id="PTHR33595">
    <property type="entry name" value="VON WILLEBRAND FACTOR A DOMAIN PROTEIN"/>
    <property type="match status" value="1"/>
</dbReference>
<dbReference type="PANTHER" id="PTHR33595:SF3">
    <property type="entry name" value="PAS DOMAIN-CONTAINING PROTEIN"/>
    <property type="match status" value="1"/>
</dbReference>
<organism evidence="3 4">
    <name type="scientific">Tagetes erecta</name>
    <name type="common">African marigold</name>
    <dbReference type="NCBI Taxonomy" id="13708"/>
    <lineage>
        <taxon>Eukaryota</taxon>
        <taxon>Viridiplantae</taxon>
        <taxon>Streptophyta</taxon>
        <taxon>Embryophyta</taxon>
        <taxon>Tracheophyta</taxon>
        <taxon>Spermatophyta</taxon>
        <taxon>Magnoliopsida</taxon>
        <taxon>eudicotyledons</taxon>
        <taxon>Gunneridae</taxon>
        <taxon>Pentapetalae</taxon>
        <taxon>asterids</taxon>
        <taxon>campanulids</taxon>
        <taxon>Asterales</taxon>
        <taxon>Asteraceae</taxon>
        <taxon>Asteroideae</taxon>
        <taxon>Heliantheae alliance</taxon>
        <taxon>Tageteae</taxon>
        <taxon>Tagetes</taxon>
    </lineage>
</organism>
<proteinExistence type="predicted"/>
<protein>
    <recommendedName>
        <fullName evidence="2">DUF7950 domain-containing protein</fullName>
    </recommendedName>
</protein>
<feature type="domain" description="DUF7950" evidence="2">
    <location>
        <begin position="185"/>
        <end position="322"/>
    </location>
</feature>
<dbReference type="Proteomes" id="UP001229421">
    <property type="component" value="Unassembled WGS sequence"/>
</dbReference>
<dbReference type="InterPro" id="IPR057710">
    <property type="entry name" value="DUF7950"/>
</dbReference>
<evidence type="ECO:0000313" key="4">
    <source>
        <dbReference type="Proteomes" id="UP001229421"/>
    </source>
</evidence>
<evidence type="ECO:0000256" key="1">
    <source>
        <dbReference type="SAM" id="MobiDB-lite"/>
    </source>
</evidence>
<dbReference type="Pfam" id="PF25821">
    <property type="entry name" value="DUF7950"/>
    <property type="match status" value="1"/>
</dbReference>
<evidence type="ECO:0000313" key="3">
    <source>
        <dbReference type="EMBL" id="KAK1408922.1"/>
    </source>
</evidence>
<feature type="compositionally biased region" description="Low complexity" evidence="1">
    <location>
        <begin position="51"/>
        <end position="62"/>
    </location>
</feature>
<name>A0AAD8JQS0_TARER</name>
<sequence length="338" mass="36988">MLQTLNPYTPTAKTAQIMARYRPIAPKPQSSNTTTGSGSGGGNGDEGSGSCGPASSPSSMSPTIRQSPYLRNVWPHLQSRPTRTRKRGRTSLGPPPPSQPPAFKRPRTLLQGLSPPFHITTSLPLVPSSPHHMQMQLQLQLQPNIVIDLNKEAAEVPEEKDLLVQLQKPSSNLVISPTPIRLIPSTVTIEAIKSDVSSSLTIMKKKSEEIERELETEALPAFVSDSKNQVRLVNSTYKNMVGQPECGWVESMVTSEVACKSICGKVVLNFIEEDVSRVGSSGFSCWVRIEWEMNGKKMLVNAFGEAIRVECESKDYKLAWRFHTSSQELAAAPVAIAL</sequence>
<accession>A0AAD8JQS0</accession>
<feature type="region of interest" description="Disordered" evidence="1">
    <location>
        <begin position="20"/>
        <end position="108"/>
    </location>
</feature>
<gene>
    <name evidence="3" type="ORF">QVD17_41083</name>
</gene>
<dbReference type="EMBL" id="JAUHHV010000011">
    <property type="protein sequence ID" value="KAK1408922.1"/>
    <property type="molecule type" value="Genomic_DNA"/>
</dbReference>
<dbReference type="AlphaFoldDB" id="A0AAD8JQS0"/>
<feature type="compositionally biased region" description="Gly residues" evidence="1">
    <location>
        <begin position="37"/>
        <end position="50"/>
    </location>
</feature>
<keyword evidence="4" id="KW-1185">Reference proteome</keyword>
<comment type="caution">
    <text evidence="3">The sequence shown here is derived from an EMBL/GenBank/DDBJ whole genome shotgun (WGS) entry which is preliminary data.</text>
</comment>